<reference evidence="2" key="1">
    <citation type="journal article" date="2021" name="PeerJ">
        <title>Extensive microbial diversity within the chicken gut microbiome revealed by metagenomics and culture.</title>
        <authorList>
            <person name="Gilroy R."/>
            <person name="Ravi A."/>
            <person name="Getino M."/>
            <person name="Pursley I."/>
            <person name="Horton D.L."/>
            <person name="Alikhan N.F."/>
            <person name="Baker D."/>
            <person name="Gharbi K."/>
            <person name="Hall N."/>
            <person name="Watson M."/>
            <person name="Adriaenssens E.M."/>
            <person name="Foster-Nyarko E."/>
            <person name="Jarju S."/>
            <person name="Secka A."/>
            <person name="Antonio M."/>
            <person name="Oren A."/>
            <person name="Chaudhuri R.R."/>
            <person name="La Ragione R."/>
            <person name="Hildebrand F."/>
            <person name="Pallen M.J."/>
        </authorList>
    </citation>
    <scope>NUCLEOTIDE SEQUENCE</scope>
    <source>
        <strain evidence="2">ChiHjej10B9-743</strain>
    </source>
</reference>
<protein>
    <submittedName>
        <fullName evidence="2">GyrI-like domain-containing protein</fullName>
    </submittedName>
</protein>
<evidence type="ECO:0000313" key="3">
    <source>
        <dbReference type="Proteomes" id="UP000824133"/>
    </source>
</evidence>
<proteinExistence type="predicted"/>
<feature type="domain" description="GyrI-like small molecule binding" evidence="1">
    <location>
        <begin position="19"/>
        <end position="180"/>
    </location>
</feature>
<dbReference type="EMBL" id="DXCP01000008">
    <property type="protein sequence ID" value="HIY79134.1"/>
    <property type="molecule type" value="Genomic_DNA"/>
</dbReference>
<name>A0A9D1ZA99_9ACTN</name>
<accession>A0A9D1ZA99</accession>
<dbReference type="InterPro" id="IPR011256">
    <property type="entry name" value="Reg_factor_effector_dom_sf"/>
</dbReference>
<dbReference type="InterPro" id="IPR029442">
    <property type="entry name" value="GyrI-like"/>
</dbReference>
<evidence type="ECO:0000313" key="2">
    <source>
        <dbReference type="EMBL" id="HIY79134.1"/>
    </source>
</evidence>
<dbReference type="Proteomes" id="UP000824133">
    <property type="component" value="Unassembled WGS sequence"/>
</dbReference>
<gene>
    <name evidence="2" type="ORF">IAA42_01680</name>
</gene>
<evidence type="ECO:0000259" key="1">
    <source>
        <dbReference type="Pfam" id="PF06445"/>
    </source>
</evidence>
<dbReference type="Gene3D" id="3.20.80.10">
    <property type="entry name" value="Regulatory factor, effector binding domain"/>
    <property type="match status" value="1"/>
</dbReference>
<dbReference type="AlphaFoldDB" id="A0A9D1ZA99"/>
<dbReference type="InterPro" id="IPR008319">
    <property type="entry name" value="GyrI-like_CCH_Lin2189-like"/>
</dbReference>
<reference evidence="2" key="2">
    <citation type="submission" date="2021-04" db="EMBL/GenBank/DDBJ databases">
        <authorList>
            <person name="Gilroy R."/>
        </authorList>
    </citation>
    <scope>NUCLEOTIDE SEQUENCE</scope>
    <source>
        <strain evidence="2">ChiHjej10B9-743</strain>
    </source>
</reference>
<sequence length="248" mass="26950">MAYDFKREFRDLYQPKARPSLVDVPAMTFAAVAGTGDPNEAGGAYGHALELLYAFSYAVKMSKKGSWQPEGYFDYVVPPLEGLWWGGEGAFDGASIGDKSALSWVSLIRQPDFVTPDVFSRVCETVAEKKPVLADALASGDLRLVCFAEGPCAQVMHVGPYDDEPATIAALSSFIAEKDLVTDIAEGGESPEGHAATRAFDPEALLVALCADGAVPPIRLHHEIYLGDPRRISPERLRTVIRHPVRER</sequence>
<dbReference type="PIRSF" id="PIRSF031644">
    <property type="entry name" value="UCP031644"/>
    <property type="match status" value="1"/>
</dbReference>
<comment type="caution">
    <text evidence="2">The sequence shown here is derived from an EMBL/GenBank/DDBJ whole genome shotgun (WGS) entry which is preliminary data.</text>
</comment>
<dbReference type="Pfam" id="PF06445">
    <property type="entry name" value="GyrI-like"/>
    <property type="match status" value="1"/>
</dbReference>
<organism evidence="2 3">
    <name type="scientific">Candidatus Olsenella excrementavium</name>
    <dbReference type="NCBI Taxonomy" id="2838709"/>
    <lineage>
        <taxon>Bacteria</taxon>
        <taxon>Bacillati</taxon>
        <taxon>Actinomycetota</taxon>
        <taxon>Coriobacteriia</taxon>
        <taxon>Coriobacteriales</taxon>
        <taxon>Atopobiaceae</taxon>
        <taxon>Olsenella</taxon>
    </lineage>
</organism>